<dbReference type="Proteomes" id="UP001183809">
    <property type="component" value="Unassembled WGS sequence"/>
</dbReference>
<accession>A0ABU2U308</accession>
<dbReference type="RefSeq" id="WP_311699065.1">
    <property type="nucleotide sequence ID" value="NZ_JAVREY010000056.1"/>
</dbReference>
<evidence type="ECO:0000313" key="2">
    <source>
        <dbReference type="Proteomes" id="UP001183809"/>
    </source>
</evidence>
<dbReference type="EMBL" id="JAVREY010000056">
    <property type="protein sequence ID" value="MDT0467606.1"/>
    <property type="molecule type" value="Genomic_DNA"/>
</dbReference>
<protein>
    <submittedName>
        <fullName evidence="1">Uncharacterized protein</fullName>
    </submittedName>
</protein>
<keyword evidence="2" id="KW-1185">Reference proteome</keyword>
<sequence length="332" mass="34628">MQFPAIPLAVAAGTSAVGVIGNKVIADRAKKKIADLQAHHDAEHAKHRGIADSTIAQLRGLGVRQQFALDTVTPRMRAFAERNERQLRMLGRRVIEGGEAPTIREIDTSPEGPGTSGTATAMRGIASAAAGIGLSGATYASVAKVATASTGTAINTLSGAAKRNATLAVIGGGTKAAGGGGIAAGVRRLNIITAVPAVVLTVGWLIKQKSDEDKAVAQFDADVKKAVATYHRSSVLLEGVDSRIGELLAVLAGMVRRAGDALDRLEETEREPGGFDLDIDDHAHRLHTALQLVKGVVELAEAPVMNPDLTLDPSAEFLAVKYRDYNPESTNA</sequence>
<evidence type="ECO:0000313" key="1">
    <source>
        <dbReference type="EMBL" id="MDT0467606.1"/>
    </source>
</evidence>
<gene>
    <name evidence="1" type="ORF">RM764_32210</name>
</gene>
<organism evidence="1 2">
    <name type="scientific">Streptomyces gibsoniae</name>
    <dbReference type="NCBI Taxonomy" id="3075529"/>
    <lineage>
        <taxon>Bacteria</taxon>
        <taxon>Bacillati</taxon>
        <taxon>Actinomycetota</taxon>
        <taxon>Actinomycetes</taxon>
        <taxon>Kitasatosporales</taxon>
        <taxon>Streptomycetaceae</taxon>
        <taxon>Streptomyces</taxon>
    </lineage>
</organism>
<reference evidence="2" key="1">
    <citation type="submission" date="2023-07" db="EMBL/GenBank/DDBJ databases">
        <title>30 novel species of actinomycetes from the DSMZ collection.</title>
        <authorList>
            <person name="Nouioui I."/>
        </authorList>
    </citation>
    <scope>NUCLEOTIDE SEQUENCE [LARGE SCALE GENOMIC DNA]</scope>
    <source>
        <strain evidence="2">DSM 41699</strain>
    </source>
</reference>
<comment type="caution">
    <text evidence="1">The sequence shown here is derived from an EMBL/GenBank/DDBJ whole genome shotgun (WGS) entry which is preliminary data.</text>
</comment>
<name>A0ABU2U308_9ACTN</name>
<proteinExistence type="predicted"/>